<organism evidence="2 3">
    <name type="scientific">Ruegeria marisflavi</name>
    <dbReference type="NCBI Taxonomy" id="2984152"/>
    <lineage>
        <taxon>Bacteria</taxon>
        <taxon>Pseudomonadati</taxon>
        <taxon>Pseudomonadota</taxon>
        <taxon>Alphaproteobacteria</taxon>
        <taxon>Rhodobacterales</taxon>
        <taxon>Roseobacteraceae</taxon>
        <taxon>Ruegeria</taxon>
    </lineage>
</organism>
<dbReference type="Proteomes" id="UP001321014">
    <property type="component" value="Unassembled WGS sequence"/>
</dbReference>
<sequence>MTHDRATRLLSLAAIATALFGLAMFATVALDQRAVFEMFLDLAILPIDGADRLDTPTARLLTAISGGLLTGLGVMIWQVVRDVYARDPETGGRIILRGVLAWFVIDSAGSVLAGAAFNVVMNSGFLALFLVPLLGRRAQGTPSTSAPSK</sequence>
<dbReference type="EMBL" id="JAOVQN010000034">
    <property type="protein sequence ID" value="MCU9840322.1"/>
    <property type="molecule type" value="Genomic_DNA"/>
</dbReference>
<dbReference type="RefSeq" id="WP_263390194.1">
    <property type="nucleotide sequence ID" value="NZ_JAOVQN010000034.1"/>
</dbReference>
<name>A0ABT2WXA6_9RHOB</name>
<comment type="caution">
    <text evidence="2">The sequence shown here is derived from an EMBL/GenBank/DDBJ whole genome shotgun (WGS) entry which is preliminary data.</text>
</comment>
<keyword evidence="1" id="KW-0472">Membrane</keyword>
<feature type="transmembrane region" description="Helical" evidence="1">
    <location>
        <begin position="60"/>
        <end position="80"/>
    </location>
</feature>
<evidence type="ECO:0000256" key="1">
    <source>
        <dbReference type="SAM" id="Phobius"/>
    </source>
</evidence>
<gene>
    <name evidence="2" type="ORF">OEZ49_21425</name>
</gene>
<keyword evidence="1" id="KW-1133">Transmembrane helix</keyword>
<feature type="transmembrane region" description="Helical" evidence="1">
    <location>
        <begin position="92"/>
        <end position="109"/>
    </location>
</feature>
<keyword evidence="3" id="KW-1185">Reference proteome</keyword>
<evidence type="ECO:0000313" key="3">
    <source>
        <dbReference type="Proteomes" id="UP001321014"/>
    </source>
</evidence>
<proteinExistence type="predicted"/>
<protein>
    <submittedName>
        <fullName evidence="2">Excinuclease ABC subunit A</fullName>
    </submittedName>
</protein>
<reference evidence="2 3" key="1">
    <citation type="submission" date="2022-10" db="EMBL/GenBank/DDBJ databases">
        <title>Ruegeria sp. nov., isolated from ocean surface water.</title>
        <authorList>
            <person name="He W."/>
            <person name="Wang L."/>
            <person name="Zhang D.-F."/>
        </authorList>
    </citation>
    <scope>NUCLEOTIDE SEQUENCE [LARGE SCALE GENOMIC DNA]</scope>
    <source>
        <strain evidence="2 3">WL0004</strain>
    </source>
</reference>
<keyword evidence="1" id="KW-0812">Transmembrane</keyword>
<evidence type="ECO:0000313" key="2">
    <source>
        <dbReference type="EMBL" id="MCU9840322.1"/>
    </source>
</evidence>
<accession>A0ABT2WXA6</accession>